<dbReference type="PANTHER" id="PTHR36834:SF1">
    <property type="entry name" value="INTEGRAL MEMBRANE PROTEIN"/>
    <property type="match status" value="1"/>
</dbReference>
<feature type="transmembrane region" description="Helical" evidence="1">
    <location>
        <begin position="120"/>
        <end position="140"/>
    </location>
</feature>
<feature type="transmembrane region" description="Helical" evidence="1">
    <location>
        <begin position="40"/>
        <end position="59"/>
    </location>
</feature>
<evidence type="ECO:0000256" key="1">
    <source>
        <dbReference type="SAM" id="Phobius"/>
    </source>
</evidence>
<dbReference type="InterPro" id="IPR006976">
    <property type="entry name" value="VanZ-like"/>
</dbReference>
<feature type="transmembrane region" description="Helical" evidence="1">
    <location>
        <begin position="98"/>
        <end position="115"/>
    </location>
</feature>
<dbReference type="EMBL" id="JACHEM010000042">
    <property type="protein sequence ID" value="MBB6440180.1"/>
    <property type="molecule type" value="Genomic_DNA"/>
</dbReference>
<feature type="domain" description="VanZ-like" evidence="2">
    <location>
        <begin position="48"/>
        <end position="169"/>
    </location>
</feature>
<evidence type="ECO:0000313" key="4">
    <source>
        <dbReference type="Proteomes" id="UP000540423"/>
    </source>
</evidence>
<dbReference type="InterPro" id="IPR053150">
    <property type="entry name" value="Teicoplanin_resist-assoc"/>
</dbReference>
<keyword evidence="1" id="KW-1133">Transmembrane helix</keyword>
<organism evidence="3 4">
    <name type="scientific">Streptomyces candidus</name>
    <dbReference type="NCBI Taxonomy" id="67283"/>
    <lineage>
        <taxon>Bacteria</taxon>
        <taxon>Bacillati</taxon>
        <taxon>Actinomycetota</taxon>
        <taxon>Actinomycetes</taxon>
        <taxon>Kitasatosporales</taxon>
        <taxon>Streptomycetaceae</taxon>
        <taxon>Streptomyces</taxon>
    </lineage>
</organism>
<evidence type="ECO:0000313" key="3">
    <source>
        <dbReference type="EMBL" id="MBB6440180.1"/>
    </source>
</evidence>
<dbReference type="PANTHER" id="PTHR36834">
    <property type="entry name" value="MEMBRANE PROTEIN-RELATED"/>
    <property type="match status" value="1"/>
</dbReference>
<dbReference type="RefSeq" id="WP_185036625.1">
    <property type="nucleotide sequence ID" value="NZ_BNBN01000031.1"/>
</dbReference>
<name>A0A7X0HMD2_9ACTN</name>
<dbReference type="AlphaFoldDB" id="A0A7X0HMD2"/>
<dbReference type="Pfam" id="PF04892">
    <property type="entry name" value="VanZ"/>
    <property type="match status" value="1"/>
</dbReference>
<sequence length="192" mass="20947">MWQIILYINPGTVTAGILTCFAACALAARFQHERCDAVTHIARLALVLSLGVVVAATLIPSQEIGTGDHSVWLVPGEGILFNNTLEGMERSMYLRQQVANAAMFLPLGICFRFAFPSVTLVKTVLAGCGLSLFIEIVQWFMNAGRVVDIDDVIVNTAGAFFGAVLCTLAKKLIRAQPASSGTRRKHRREIRR</sequence>
<feature type="transmembrane region" description="Helical" evidence="1">
    <location>
        <begin position="152"/>
        <end position="173"/>
    </location>
</feature>
<reference evidence="3 4" key="1">
    <citation type="submission" date="2020-08" db="EMBL/GenBank/DDBJ databases">
        <title>Genomic Encyclopedia of Type Strains, Phase IV (KMG-IV): sequencing the most valuable type-strain genomes for metagenomic binning, comparative biology and taxonomic classification.</title>
        <authorList>
            <person name="Goeker M."/>
        </authorList>
    </citation>
    <scope>NUCLEOTIDE SEQUENCE [LARGE SCALE GENOMIC DNA]</scope>
    <source>
        <strain evidence="3 4">DSM 40141</strain>
    </source>
</reference>
<keyword evidence="4" id="KW-1185">Reference proteome</keyword>
<accession>A0A7X0HMD2</accession>
<comment type="caution">
    <text evidence="3">The sequence shown here is derived from an EMBL/GenBank/DDBJ whole genome shotgun (WGS) entry which is preliminary data.</text>
</comment>
<gene>
    <name evidence="3" type="ORF">HNQ79_006693</name>
</gene>
<dbReference type="Proteomes" id="UP000540423">
    <property type="component" value="Unassembled WGS sequence"/>
</dbReference>
<keyword evidence="1" id="KW-0812">Transmembrane</keyword>
<keyword evidence="1" id="KW-0472">Membrane</keyword>
<protein>
    <submittedName>
        <fullName evidence="3">Glycopeptide antibiotics resistance protein</fullName>
    </submittedName>
</protein>
<evidence type="ECO:0000259" key="2">
    <source>
        <dbReference type="Pfam" id="PF04892"/>
    </source>
</evidence>
<feature type="transmembrane region" description="Helical" evidence="1">
    <location>
        <begin position="6"/>
        <end position="28"/>
    </location>
</feature>
<proteinExistence type="predicted"/>